<accession>A0A366ETJ1</accession>
<protein>
    <submittedName>
        <fullName evidence="2">Uncharacterized protein</fullName>
    </submittedName>
</protein>
<reference evidence="2 3" key="1">
    <citation type="submission" date="2018-06" db="EMBL/GenBank/DDBJ databases">
        <title>Freshwater and sediment microbial communities from various areas in North America, analyzing microbe dynamics in response to fracking.</title>
        <authorList>
            <person name="Lamendella R."/>
        </authorList>
    </citation>
    <scope>NUCLEOTIDE SEQUENCE [LARGE SCALE GENOMIC DNA]</scope>
    <source>
        <strain evidence="2 3">97B</strain>
    </source>
</reference>
<organism evidence="2 3">
    <name type="scientific">Rossellomorea aquimaris</name>
    <dbReference type="NCBI Taxonomy" id="189382"/>
    <lineage>
        <taxon>Bacteria</taxon>
        <taxon>Bacillati</taxon>
        <taxon>Bacillota</taxon>
        <taxon>Bacilli</taxon>
        <taxon>Bacillales</taxon>
        <taxon>Bacillaceae</taxon>
        <taxon>Rossellomorea</taxon>
    </lineage>
</organism>
<sequence>MNRQEPMPFTWGMGSFSTLYLVIEGIALVDSFQKVRLFNEELNDNKEKWLYESLLIFR</sequence>
<evidence type="ECO:0000313" key="3">
    <source>
        <dbReference type="Proteomes" id="UP000252118"/>
    </source>
</evidence>
<dbReference type="Proteomes" id="UP000252118">
    <property type="component" value="Unassembled WGS sequence"/>
</dbReference>
<evidence type="ECO:0000256" key="1">
    <source>
        <dbReference type="SAM" id="Phobius"/>
    </source>
</evidence>
<dbReference type="AlphaFoldDB" id="A0A366ETJ1"/>
<proteinExistence type="predicted"/>
<name>A0A366ETJ1_9BACI</name>
<feature type="transmembrane region" description="Helical" evidence="1">
    <location>
        <begin position="12"/>
        <end position="29"/>
    </location>
</feature>
<keyword evidence="1" id="KW-0812">Transmembrane</keyword>
<gene>
    <name evidence="2" type="ORF">DET59_105304</name>
</gene>
<comment type="caution">
    <text evidence="2">The sequence shown here is derived from an EMBL/GenBank/DDBJ whole genome shotgun (WGS) entry which is preliminary data.</text>
</comment>
<keyword evidence="1" id="KW-1133">Transmembrane helix</keyword>
<keyword evidence="1" id="KW-0472">Membrane</keyword>
<evidence type="ECO:0000313" key="2">
    <source>
        <dbReference type="EMBL" id="RBP05010.1"/>
    </source>
</evidence>
<dbReference type="EMBL" id="QNRJ01000005">
    <property type="protein sequence ID" value="RBP05010.1"/>
    <property type="molecule type" value="Genomic_DNA"/>
</dbReference>